<feature type="compositionally biased region" description="Basic and acidic residues" evidence="7">
    <location>
        <begin position="67"/>
        <end position="113"/>
    </location>
</feature>
<dbReference type="AlphaFoldDB" id="A0A803KB29"/>
<reference evidence="8" key="2">
    <citation type="submission" date="2021-03" db="UniProtKB">
        <authorList>
            <consortium name="Ensembl"/>
        </authorList>
    </citation>
    <scope>IDENTIFICATION</scope>
</reference>
<organism evidence="8">
    <name type="scientific">Xenopus tropicalis</name>
    <name type="common">Western clawed frog</name>
    <name type="synonym">Silurana tropicalis</name>
    <dbReference type="NCBI Taxonomy" id="8364"/>
    <lineage>
        <taxon>Eukaryota</taxon>
        <taxon>Metazoa</taxon>
        <taxon>Chordata</taxon>
        <taxon>Craniata</taxon>
        <taxon>Vertebrata</taxon>
        <taxon>Euteleostomi</taxon>
        <taxon>Amphibia</taxon>
        <taxon>Batrachia</taxon>
        <taxon>Anura</taxon>
        <taxon>Pipoidea</taxon>
        <taxon>Pipidae</taxon>
        <taxon>Xenopodinae</taxon>
        <taxon>Xenopus</taxon>
        <taxon>Silurana</taxon>
    </lineage>
</organism>
<dbReference type="HAMAP" id="MF_03009">
    <property type="entry name" value="eIF3j"/>
    <property type="match status" value="1"/>
</dbReference>
<keyword evidence="1 6" id="KW-0963">Cytoplasm</keyword>
<evidence type="ECO:0000313" key="8">
    <source>
        <dbReference type="Ensembl" id="ENSXETP00000117610"/>
    </source>
</evidence>
<comment type="subunit">
    <text evidence="5">Component of the eukaryotic translation initiation factor 3 (eIF-3) complex, which is composed of 13 subunits: EIF3A, EIF3B, EIF3C, EIF3D, EIF3E, EIF3F, EIF3G, EIF3H, EIF3I, EIF3J, EIF3K, EIF3L and EIF3M. The eIF-3 complex appears to include 3 stable modules: module A is composed of EIF3A, EIF3B, EIF3G and EIF3I; module B is composed of EIF3F, EIF3H, and EIF3M; and module C is composed of EIF3C, EIF3D, EIF3E, EIF3K and EIF3L. EIF3C of module C binds EIF3B of module A and EIF3H of module B, thereby linking the three modules. EIF3J is a labile subunit that binds to the eIF-3 complex via EIF3B. The eIF-3 complex interacts with RPS6KB1 under conditions of nutrient depletion. Mitogenic stimulation leads to binding and activation of a complex composed of MTOR and RPTOR, leading to phosphorylation and release of RPS6KB1 and binding of EIF4B to eIF-3.</text>
</comment>
<accession>A0A803KB29</accession>
<keyword evidence="2 6" id="KW-0396">Initiation factor</keyword>
<dbReference type="GO" id="GO:0005852">
    <property type="term" value="C:eukaryotic translation initiation factor 3 complex"/>
    <property type="evidence" value="ECO:0007669"/>
    <property type="project" value="UniProtKB-UniRule"/>
</dbReference>
<name>A0A803KB29_XENTR</name>
<reference evidence="8" key="1">
    <citation type="journal article" date="2010" name="Science">
        <title>The genome of the Western clawed frog Xenopus tropicalis.</title>
        <authorList>
            <person name="Hellsten U."/>
            <person name="Harland R.M."/>
            <person name="Gilchrist M.J."/>
            <person name="Hendrix D."/>
            <person name="Jurka J."/>
            <person name="Kapitonov V."/>
            <person name="Ovcharenko I."/>
            <person name="Putnam N.H."/>
            <person name="Shu S."/>
            <person name="Taher L."/>
            <person name="Blitz I.L."/>
            <person name="Blumberg B."/>
            <person name="Dichmann D.S."/>
            <person name="Dubchak I."/>
            <person name="Amaya E."/>
            <person name="Detter J.C."/>
            <person name="Fletcher R."/>
            <person name="Gerhard D.S."/>
            <person name="Goodstein D."/>
            <person name="Graves T."/>
            <person name="Grigoriev I.V."/>
            <person name="Grimwood J."/>
            <person name="Kawashima T."/>
            <person name="Lindquist E."/>
            <person name="Lucas S.M."/>
            <person name="Mead P.E."/>
            <person name="Mitros T."/>
            <person name="Ogino H."/>
            <person name="Ohta Y."/>
            <person name="Poliakov A.V."/>
            <person name="Pollet N."/>
            <person name="Robert J."/>
            <person name="Salamov A."/>
            <person name="Sater A.K."/>
            <person name="Schmutz J."/>
            <person name="Terry A."/>
            <person name="Vize P.D."/>
            <person name="Warren W.C."/>
            <person name="Wells D."/>
            <person name="Wills A."/>
            <person name="Wilson R.K."/>
            <person name="Zimmerman L.B."/>
            <person name="Zorn A.M."/>
            <person name="Grainger R."/>
            <person name="Grammer T."/>
            <person name="Khokha M.K."/>
            <person name="Richardson P.M."/>
            <person name="Rokhsar D.S."/>
        </authorList>
    </citation>
    <scope>NUCLEOTIDE SEQUENCE [LARGE SCALE GENOMIC DNA]</scope>
    <source>
        <strain evidence="8">Nigerian</strain>
    </source>
</reference>
<comment type="subcellular location">
    <subcellularLocation>
        <location evidence="6">Cytoplasm</location>
    </subcellularLocation>
</comment>
<dbReference type="Gene3D" id="1.10.246.60">
    <property type="entry name" value="Eukaryotic translation initiation factor 3 like domains"/>
    <property type="match status" value="1"/>
</dbReference>
<dbReference type="GeneTree" id="ENSGT00390000018400"/>
<dbReference type="InterPro" id="IPR013906">
    <property type="entry name" value="eIF3j"/>
</dbReference>
<dbReference type="Ensembl" id="ENSXETT00000123005">
    <property type="protein sequence ID" value="ENSXETP00000117610"/>
    <property type="gene ID" value="ENSXETG00000041881"/>
</dbReference>
<evidence type="ECO:0000256" key="6">
    <source>
        <dbReference type="HAMAP-Rule" id="MF_03009"/>
    </source>
</evidence>
<feature type="region of interest" description="Disordered" evidence="7">
    <location>
        <begin position="226"/>
        <end position="249"/>
    </location>
</feature>
<gene>
    <name evidence="8" type="primary">eif3j</name>
    <name evidence="6" type="synonym">EIF3J</name>
    <name evidence="6" type="synonym">EIF3S1</name>
</gene>
<dbReference type="InterPro" id="IPR023194">
    <property type="entry name" value="eIF3-like_dom_sf"/>
</dbReference>
<dbReference type="GO" id="GO:0001732">
    <property type="term" value="P:formation of cytoplasmic translation initiation complex"/>
    <property type="evidence" value="ECO:0007669"/>
    <property type="project" value="UniProtKB-UniRule"/>
</dbReference>
<dbReference type="GO" id="GO:0003743">
    <property type="term" value="F:translation initiation factor activity"/>
    <property type="evidence" value="ECO:0007669"/>
    <property type="project" value="UniProtKB-UniRule"/>
</dbReference>
<feature type="compositionally biased region" description="Acidic residues" evidence="7">
    <location>
        <begin position="47"/>
        <end position="66"/>
    </location>
</feature>
<dbReference type="PANTHER" id="PTHR21681">
    <property type="entry name" value="EUKARYOTIC TRANSLATION INITIATION FACTOR 3 SUBUNIT J"/>
    <property type="match status" value="1"/>
</dbReference>
<evidence type="ECO:0000256" key="1">
    <source>
        <dbReference type="ARBA" id="ARBA00022490"/>
    </source>
</evidence>
<comment type="function">
    <text evidence="6">Component of the eukaryotic translation initiation factor 3 (eIF-3) complex, which is involved in protein synthesis of a specialized repertoire of mRNAs and, together with other initiation factors, stimulates binding of mRNA and methionyl-tRNAi to the 40S ribosome. The eIF-3 complex specifically targets and initiates translation of a subset of mRNAs involved in cell proliferation.</text>
</comment>
<sequence length="268" mass="30291">MGCQDSFAAATGSHSDLGFNADDFEPEVSNQKGAVSGPPPAGRDRWEGEDEEEDVKDNWDDEEEAEAATKQEAQKTVEPKVSEKKKLLEKIREKEKLHKKRQEEVNQQEKEGTAPELSPEEQLAEKLRLKKLQEDSDLELAKEAFGDNVTVTGIDAMNPSSREDFTEFGKLLKEKITQYERSLFYPGFLEVLVREVCVSLEVDDLKKINNSLTVLCFEKQKQEKQQSKAKKKKKGVVPGGGLKANMKNDLEDYGGMDEGYGREYDDFM</sequence>
<protein>
    <recommendedName>
        <fullName evidence="6">Eukaryotic translation initiation factor 3 subunit J</fullName>
        <shortName evidence="6">eIF3j</shortName>
    </recommendedName>
    <alternativeName>
        <fullName evidence="6">Eukaryotic translation initiation factor 3 subunit 1</fullName>
    </alternativeName>
    <alternativeName>
        <fullName evidence="6">eIF-3-alpha</fullName>
    </alternativeName>
    <alternativeName>
        <fullName evidence="6">eIF3 p35</fullName>
    </alternativeName>
</protein>
<evidence type="ECO:0000256" key="4">
    <source>
        <dbReference type="ARBA" id="ARBA00023054"/>
    </source>
</evidence>
<dbReference type="Pfam" id="PF08597">
    <property type="entry name" value="eIF3_subunit"/>
    <property type="match status" value="1"/>
</dbReference>
<dbReference type="GO" id="GO:0016282">
    <property type="term" value="C:eukaryotic 43S preinitiation complex"/>
    <property type="evidence" value="ECO:0007669"/>
    <property type="project" value="UniProtKB-UniRule"/>
</dbReference>
<feature type="region of interest" description="Disordered" evidence="7">
    <location>
        <begin position="1"/>
        <end position="121"/>
    </location>
</feature>
<evidence type="ECO:0000256" key="7">
    <source>
        <dbReference type="SAM" id="MobiDB-lite"/>
    </source>
</evidence>
<dbReference type="PANTHER" id="PTHR21681:SF0">
    <property type="entry name" value="EUKARYOTIC TRANSLATION INITIATION FACTOR 3 SUBUNIT J"/>
    <property type="match status" value="1"/>
</dbReference>
<proteinExistence type="inferred from homology"/>
<comment type="similarity">
    <text evidence="6">Belongs to the eIF-3 subunit J family.</text>
</comment>
<keyword evidence="4" id="KW-0175">Coiled coil</keyword>
<evidence type="ECO:0000256" key="3">
    <source>
        <dbReference type="ARBA" id="ARBA00022917"/>
    </source>
</evidence>
<dbReference type="GO" id="GO:0033290">
    <property type="term" value="C:eukaryotic 48S preinitiation complex"/>
    <property type="evidence" value="ECO:0007669"/>
    <property type="project" value="UniProtKB-UniRule"/>
</dbReference>
<keyword evidence="3 6" id="KW-0648">Protein biosynthesis</keyword>
<evidence type="ECO:0000256" key="2">
    <source>
        <dbReference type="ARBA" id="ARBA00022540"/>
    </source>
</evidence>
<evidence type="ECO:0000256" key="5">
    <source>
        <dbReference type="ARBA" id="ARBA00065260"/>
    </source>
</evidence>
<dbReference type="FunFam" id="1.10.246.60:FF:000001">
    <property type="entry name" value="Eukaryotic translation initiation factor 3 subunit J"/>
    <property type="match status" value="1"/>
</dbReference>